<proteinExistence type="predicted"/>
<dbReference type="Pfam" id="PF11716">
    <property type="entry name" value="MDMPI_N"/>
    <property type="match status" value="1"/>
</dbReference>
<accession>A0ABS9TSE0</accession>
<evidence type="ECO:0000259" key="1">
    <source>
        <dbReference type="Pfam" id="PF11716"/>
    </source>
</evidence>
<comment type="caution">
    <text evidence="2">The sequence shown here is derived from an EMBL/GenBank/DDBJ whole genome shotgun (WGS) entry which is preliminary data.</text>
</comment>
<dbReference type="GO" id="GO:0016853">
    <property type="term" value="F:isomerase activity"/>
    <property type="evidence" value="ECO:0007669"/>
    <property type="project" value="UniProtKB-KW"/>
</dbReference>
<dbReference type="InterPro" id="IPR034660">
    <property type="entry name" value="DinB/YfiT-like"/>
</dbReference>
<dbReference type="Gene3D" id="1.20.120.450">
    <property type="entry name" value="dinb family like domain"/>
    <property type="match status" value="1"/>
</dbReference>
<sequence>MNDADRCHTLEPDEIDSAVRTQRLNLCDYLDGLDDSEWTVQSLCSAWTVREVVAHLTLTTRATIPFIITSAIKARGSFDRMEEKMARDRATRFTTTELVEQLRESADSSRRTVGSGPMDPLVDLLVHGQDIARPLARPHEMRTNLALPALAYVAPNRFLGGPKRVAGLELVATDVEWSTGDGPQVRGTAENLLLAAAGRSAALAHLTGPGVDRLTQRLAAA</sequence>
<dbReference type="InterPro" id="IPR017517">
    <property type="entry name" value="Maleyloyr_isom"/>
</dbReference>
<gene>
    <name evidence="2" type="ORF">MMF94_37720</name>
</gene>
<feature type="domain" description="Mycothiol-dependent maleylpyruvate isomerase metal-binding" evidence="1">
    <location>
        <begin position="25"/>
        <end position="115"/>
    </location>
</feature>
<dbReference type="EMBL" id="JAKXMK010000043">
    <property type="protein sequence ID" value="MCH6171464.1"/>
    <property type="molecule type" value="Genomic_DNA"/>
</dbReference>
<keyword evidence="3" id="KW-1185">Reference proteome</keyword>
<dbReference type="Proteomes" id="UP001299970">
    <property type="component" value="Unassembled WGS sequence"/>
</dbReference>
<organism evidence="2 3">
    <name type="scientific">Pseudonocardia alaniniphila</name>
    <dbReference type="NCBI Taxonomy" id="75291"/>
    <lineage>
        <taxon>Bacteria</taxon>
        <taxon>Bacillati</taxon>
        <taxon>Actinomycetota</taxon>
        <taxon>Actinomycetes</taxon>
        <taxon>Pseudonocardiales</taxon>
        <taxon>Pseudonocardiaceae</taxon>
        <taxon>Pseudonocardia</taxon>
    </lineage>
</organism>
<dbReference type="RefSeq" id="WP_241042267.1">
    <property type="nucleotide sequence ID" value="NZ_BAAAJF010000038.1"/>
</dbReference>
<name>A0ABS9TSE0_9PSEU</name>
<reference evidence="2 3" key="1">
    <citation type="submission" date="2022-03" db="EMBL/GenBank/DDBJ databases">
        <title>Pseudonocardia alaer sp. nov., a novel actinomycete isolated from reed forest soil.</title>
        <authorList>
            <person name="Wang L."/>
        </authorList>
    </citation>
    <scope>NUCLEOTIDE SEQUENCE [LARGE SCALE GENOMIC DNA]</scope>
    <source>
        <strain evidence="2 3">Y-16303</strain>
    </source>
</reference>
<keyword evidence="2" id="KW-0413">Isomerase</keyword>
<dbReference type="NCBIfam" id="TIGR03083">
    <property type="entry name" value="maleylpyruvate isomerase family mycothiol-dependent enzyme"/>
    <property type="match status" value="1"/>
</dbReference>
<evidence type="ECO:0000313" key="2">
    <source>
        <dbReference type="EMBL" id="MCH6171464.1"/>
    </source>
</evidence>
<dbReference type="SUPFAM" id="SSF109854">
    <property type="entry name" value="DinB/YfiT-like putative metalloenzymes"/>
    <property type="match status" value="1"/>
</dbReference>
<protein>
    <submittedName>
        <fullName evidence="2">Maleylpyruvate isomerase family mycothiol-dependent enzyme</fullName>
    </submittedName>
</protein>
<dbReference type="InterPro" id="IPR024344">
    <property type="entry name" value="MDMPI_metal-binding"/>
</dbReference>
<evidence type="ECO:0000313" key="3">
    <source>
        <dbReference type="Proteomes" id="UP001299970"/>
    </source>
</evidence>